<dbReference type="InterPro" id="IPR034422">
    <property type="entry name" value="HydE/PylB-like"/>
</dbReference>
<dbReference type="SFLD" id="SFLDS00029">
    <property type="entry name" value="Radical_SAM"/>
    <property type="match status" value="1"/>
</dbReference>
<evidence type="ECO:0000256" key="8">
    <source>
        <dbReference type="PIRSR" id="PIRSR004762-2"/>
    </source>
</evidence>
<evidence type="ECO:0000256" key="7">
    <source>
        <dbReference type="PIRSR" id="PIRSR004762-1"/>
    </source>
</evidence>
<dbReference type="PROSITE" id="PS51918">
    <property type="entry name" value="RADICAL_SAM"/>
    <property type="match status" value="1"/>
</dbReference>
<dbReference type="EMBL" id="DVHF01000129">
    <property type="protein sequence ID" value="HIR58059.1"/>
    <property type="molecule type" value="Genomic_DNA"/>
</dbReference>
<dbReference type="PIRSF" id="PIRSF004762">
    <property type="entry name" value="CHP00423"/>
    <property type="match status" value="1"/>
</dbReference>
<dbReference type="GO" id="GO:0044272">
    <property type="term" value="P:sulfur compound biosynthetic process"/>
    <property type="evidence" value="ECO:0007669"/>
    <property type="project" value="UniProtKB-ARBA"/>
</dbReference>
<dbReference type="Pfam" id="PF04055">
    <property type="entry name" value="Radical_SAM"/>
    <property type="match status" value="1"/>
</dbReference>
<comment type="cofactor">
    <cofactor evidence="6">
        <name>[2Fe-2S] cluster</name>
        <dbReference type="ChEBI" id="CHEBI:190135"/>
    </cofactor>
</comment>
<dbReference type="PANTHER" id="PTHR43726">
    <property type="entry name" value="3-METHYLORNITHINE SYNTHASE"/>
    <property type="match status" value="1"/>
</dbReference>
<evidence type="ECO:0000256" key="1">
    <source>
        <dbReference type="ARBA" id="ARBA00022485"/>
    </source>
</evidence>
<dbReference type="InterPro" id="IPR006638">
    <property type="entry name" value="Elp3/MiaA/NifB-like_rSAM"/>
</dbReference>
<dbReference type="GO" id="GO:0016740">
    <property type="term" value="F:transferase activity"/>
    <property type="evidence" value="ECO:0007669"/>
    <property type="project" value="TreeGrafter"/>
</dbReference>
<accession>A0A9D1J2F3</accession>
<organism evidence="10 11">
    <name type="scientific">Candidatus Gallacutalibacter pullicola</name>
    <dbReference type="NCBI Taxonomy" id="2840830"/>
    <lineage>
        <taxon>Bacteria</taxon>
        <taxon>Bacillati</taxon>
        <taxon>Bacillota</taxon>
        <taxon>Clostridia</taxon>
        <taxon>Eubacteriales</taxon>
        <taxon>Candidatus Gallacutalibacter</taxon>
    </lineage>
</organism>
<protein>
    <submittedName>
        <fullName evidence="10">[FeFe] hydrogenase H-cluster radical SAM maturase HydE</fullName>
    </submittedName>
</protein>
<feature type="binding site" evidence="8">
    <location>
        <position position="184"/>
    </location>
    <ligand>
        <name>S-adenosyl-L-methionine</name>
        <dbReference type="ChEBI" id="CHEBI:59789"/>
    </ligand>
</feature>
<dbReference type="GO" id="GO:0042364">
    <property type="term" value="P:water-soluble vitamin biosynthetic process"/>
    <property type="evidence" value="ECO:0007669"/>
    <property type="project" value="UniProtKB-ARBA"/>
</dbReference>
<feature type="binding site" evidence="7">
    <location>
        <position position="68"/>
    </location>
    <ligand>
        <name>[4Fe-4S] cluster</name>
        <dbReference type="ChEBI" id="CHEBI:49883"/>
        <note>4Fe-4S-S-AdoMet</note>
    </ligand>
</feature>
<evidence type="ECO:0000256" key="5">
    <source>
        <dbReference type="ARBA" id="ARBA00023014"/>
    </source>
</evidence>
<evidence type="ECO:0000256" key="6">
    <source>
        <dbReference type="ARBA" id="ARBA00034078"/>
    </source>
</evidence>
<evidence type="ECO:0000256" key="4">
    <source>
        <dbReference type="ARBA" id="ARBA00023004"/>
    </source>
</evidence>
<keyword evidence="4 7" id="KW-0408">Iron</keyword>
<dbReference type="InterPro" id="IPR007197">
    <property type="entry name" value="rSAM"/>
</dbReference>
<keyword evidence="3" id="KW-0479">Metal-binding</keyword>
<dbReference type="Proteomes" id="UP000886785">
    <property type="component" value="Unassembled WGS sequence"/>
</dbReference>
<feature type="binding site" evidence="8">
    <location>
        <position position="139"/>
    </location>
    <ligand>
        <name>(3R)-3-methyl-D-ornithine</name>
        <dbReference type="ChEBI" id="CHEBI:64642"/>
    </ligand>
</feature>
<dbReference type="GO" id="GO:0046872">
    <property type="term" value="F:metal ion binding"/>
    <property type="evidence" value="ECO:0007669"/>
    <property type="project" value="UniProtKB-KW"/>
</dbReference>
<feature type="domain" description="Radical SAM core" evidence="9">
    <location>
        <begin position="50"/>
        <end position="272"/>
    </location>
</feature>
<dbReference type="SMART" id="SM00876">
    <property type="entry name" value="BATS"/>
    <property type="match status" value="1"/>
</dbReference>
<dbReference type="InterPro" id="IPR013785">
    <property type="entry name" value="Aldolase_TIM"/>
</dbReference>
<dbReference type="NCBIfam" id="TIGR03956">
    <property type="entry name" value="rSAM_HydE"/>
    <property type="match status" value="1"/>
</dbReference>
<dbReference type="SFLD" id="SFLDF00348">
    <property type="entry name" value="FeFe_hydrogenase_maturase_(Hyd"/>
    <property type="match status" value="1"/>
</dbReference>
<keyword evidence="5 7" id="KW-0411">Iron-sulfur</keyword>
<proteinExistence type="predicted"/>
<comment type="cofactor">
    <cofactor evidence="7">
        <name>[4Fe-4S] cluster</name>
        <dbReference type="ChEBI" id="CHEBI:49883"/>
    </cofactor>
    <text evidence="7">Binds 1 [4Fe-4S] cluster. The cluster is coordinated with 3 cysteines and an exchangeable S-adenosyl-L-methionine.</text>
</comment>
<evidence type="ECO:0000256" key="3">
    <source>
        <dbReference type="ARBA" id="ARBA00022723"/>
    </source>
</evidence>
<evidence type="ECO:0000256" key="2">
    <source>
        <dbReference type="ARBA" id="ARBA00022691"/>
    </source>
</evidence>
<dbReference type="SUPFAM" id="SSF102114">
    <property type="entry name" value="Radical SAM enzymes"/>
    <property type="match status" value="1"/>
</dbReference>
<feature type="binding site" evidence="7">
    <location>
        <position position="71"/>
    </location>
    <ligand>
        <name>[4Fe-4S] cluster</name>
        <dbReference type="ChEBI" id="CHEBI:49883"/>
        <note>4Fe-4S-S-AdoMet</note>
    </ligand>
</feature>
<feature type="binding site" evidence="8">
    <location>
        <position position="164"/>
    </location>
    <ligand>
        <name>S-adenosyl-L-methionine</name>
        <dbReference type="ChEBI" id="CHEBI:59789"/>
    </ligand>
</feature>
<dbReference type="InterPro" id="IPR010722">
    <property type="entry name" value="BATS_dom"/>
</dbReference>
<keyword evidence="2 7" id="KW-0949">S-adenosyl-L-methionine</keyword>
<keyword evidence="1 7" id="KW-0004">4Fe-4S</keyword>
<dbReference type="GO" id="GO:0051539">
    <property type="term" value="F:4 iron, 4 sulfur cluster binding"/>
    <property type="evidence" value="ECO:0007669"/>
    <property type="project" value="UniProtKB-KW"/>
</dbReference>
<dbReference type="CDD" id="cd01335">
    <property type="entry name" value="Radical_SAM"/>
    <property type="match status" value="1"/>
</dbReference>
<gene>
    <name evidence="10" type="primary">hydE</name>
    <name evidence="10" type="ORF">IAA54_10350</name>
</gene>
<dbReference type="InterPro" id="IPR024021">
    <property type="entry name" value="FeFe-hyd_HydE_rSAM"/>
</dbReference>
<dbReference type="Gene3D" id="3.20.20.70">
    <property type="entry name" value="Aldolase class I"/>
    <property type="match status" value="1"/>
</dbReference>
<dbReference type="PANTHER" id="PTHR43726:SF1">
    <property type="entry name" value="BIOTIN SYNTHASE"/>
    <property type="match status" value="1"/>
</dbReference>
<evidence type="ECO:0000313" key="10">
    <source>
        <dbReference type="EMBL" id="HIR58059.1"/>
    </source>
</evidence>
<feature type="binding site" evidence="7">
    <location>
        <position position="64"/>
    </location>
    <ligand>
        <name>[4Fe-4S] cluster</name>
        <dbReference type="ChEBI" id="CHEBI:49883"/>
        <note>4Fe-4S-S-AdoMet</note>
    </ligand>
</feature>
<dbReference type="SMART" id="SM00729">
    <property type="entry name" value="Elp3"/>
    <property type="match status" value="1"/>
</dbReference>
<reference evidence="10" key="1">
    <citation type="submission" date="2020-10" db="EMBL/GenBank/DDBJ databases">
        <authorList>
            <person name="Gilroy R."/>
        </authorList>
    </citation>
    <scope>NUCLEOTIDE SEQUENCE</scope>
    <source>
        <strain evidence="10">ChiSjej1B19-7085</strain>
    </source>
</reference>
<dbReference type="InterPro" id="IPR058240">
    <property type="entry name" value="rSAM_sf"/>
</dbReference>
<evidence type="ECO:0000313" key="11">
    <source>
        <dbReference type="Proteomes" id="UP000886785"/>
    </source>
</evidence>
<evidence type="ECO:0000259" key="9">
    <source>
        <dbReference type="PROSITE" id="PS51918"/>
    </source>
</evidence>
<comment type="caution">
    <text evidence="10">The sequence shown here is derived from an EMBL/GenBank/DDBJ whole genome shotgun (WGS) entry which is preliminary data.</text>
</comment>
<name>A0A9D1J2F3_9FIRM</name>
<dbReference type="AlphaFoldDB" id="A0A9D1J2F3"/>
<dbReference type="SFLD" id="SFLDG01280">
    <property type="entry name" value="HydE/PylB-like"/>
    <property type="match status" value="1"/>
</dbReference>
<sequence length="352" mass="40058">MDNRERIDTLERDRILPRAELEELLQAYSDGDRLYAASKARAVADAIFGKKVYFRGIVEISSYCKNDCLYCGIRRSNRSAQRYRLTEDEILDCCARGYTLGYRTFVLQGGEDPWYTDDRIVSIIRRIRRDFPDCAITLSLGEKERGSYQRYFDAGANRYLLRHETASPSHYAKLHPPELSWEHRMQCLRDLREIGFQTGCGCMVGSPYQTAADLVEDLLFMKEFRPQMIGIGPFIPHKDTPFREESPGTLRDTLFLLSIIRLMLPHVLLPATTALGTIQEGGREQGILAGANVIMPNISPPQVREKYMLYDNKIGVGDDEVSSRDRVARAVESIGYEIVVGRGDYQGGMEDD</sequence>
<dbReference type="SFLD" id="SFLDG01060">
    <property type="entry name" value="BATS_domain_containing"/>
    <property type="match status" value="1"/>
</dbReference>
<reference evidence="10" key="2">
    <citation type="journal article" date="2021" name="PeerJ">
        <title>Extensive microbial diversity within the chicken gut microbiome revealed by metagenomics and culture.</title>
        <authorList>
            <person name="Gilroy R."/>
            <person name="Ravi A."/>
            <person name="Getino M."/>
            <person name="Pursley I."/>
            <person name="Horton D.L."/>
            <person name="Alikhan N.F."/>
            <person name="Baker D."/>
            <person name="Gharbi K."/>
            <person name="Hall N."/>
            <person name="Watson M."/>
            <person name="Adriaenssens E.M."/>
            <person name="Foster-Nyarko E."/>
            <person name="Jarju S."/>
            <person name="Secka A."/>
            <person name="Antonio M."/>
            <person name="Oren A."/>
            <person name="Chaudhuri R.R."/>
            <person name="La Ragione R."/>
            <person name="Hildebrand F."/>
            <person name="Pallen M.J."/>
        </authorList>
    </citation>
    <scope>NUCLEOTIDE SEQUENCE</scope>
    <source>
        <strain evidence="10">ChiSjej1B19-7085</strain>
    </source>
</reference>